<accession>A0A285HRI7</accession>
<dbReference type="PANTHER" id="PTHR32089">
    <property type="entry name" value="METHYL-ACCEPTING CHEMOTAXIS PROTEIN MCPB"/>
    <property type="match status" value="1"/>
</dbReference>
<comment type="similarity">
    <text evidence="2">Belongs to the methyl-accepting chemotaxis (MCP) protein family.</text>
</comment>
<dbReference type="Proteomes" id="UP000219573">
    <property type="component" value="Unassembled WGS sequence"/>
</dbReference>
<evidence type="ECO:0000313" key="8">
    <source>
        <dbReference type="EMBL" id="SNY38275.1"/>
    </source>
</evidence>
<reference evidence="9" key="1">
    <citation type="submission" date="2017-09" db="EMBL/GenBank/DDBJ databases">
        <authorList>
            <person name="Varghese N."/>
            <person name="Submissions S."/>
        </authorList>
    </citation>
    <scope>NUCLEOTIDE SEQUENCE [LARGE SCALE GENOMIC DNA]</scope>
    <source>
        <strain evidence="9">MSL47</strain>
    </source>
</reference>
<evidence type="ECO:0000313" key="9">
    <source>
        <dbReference type="Proteomes" id="UP000219573"/>
    </source>
</evidence>
<dbReference type="GO" id="GO:0016020">
    <property type="term" value="C:membrane"/>
    <property type="evidence" value="ECO:0007669"/>
    <property type="project" value="InterPro"/>
</dbReference>
<keyword evidence="5" id="KW-1133">Transmembrane helix</keyword>
<evidence type="ECO:0000256" key="2">
    <source>
        <dbReference type="ARBA" id="ARBA00029447"/>
    </source>
</evidence>
<dbReference type="CDD" id="cd11386">
    <property type="entry name" value="MCP_signal"/>
    <property type="match status" value="1"/>
</dbReference>
<proteinExistence type="inferred from homology"/>
<evidence type="ECO:0000256" key="3">
    <source>
        <dbReference type="PROSITE-ProRule" id="PRU00284"/>
    </source>
</evidence>
<name>A0A285HRI7_9FIRM</name>
<evidence type="ECO:0000256" key="5">
    <source>
        <dbReference type="SAM" id="Phobius"/>
    </source>
</evidence>
<dbReference type="PANTHER" id="PTHR32089:SF112">
    <property type="entry name" value="LYSOZYME-LIKE PROTEIN-RELATED"/>
    <property type="match status" value="1"/>
</dbReference>
<dbReference type="SMART" id="SM00304">
    <property type="entry name" value="HAMP"/>
    <property type="match status" value="1"/>
</dbReference>
<dbReference type="OrthoDB" id="5392220at2"/>
<dbReference type="RefSeq" id="WP_097018787.1">
    <property type="nucleotide sequence ID" value="NZ_OBDZ01000023.1"/>
</dbReference>
<keyword evidence="9" id="KW-1185">Reference proteome</keyword>
<feature type="transmembrane region" description="Helical" evidence="5">
    <location>
        <begin position="218"/>
        <end position="239"/>
    </location>
</feature>
<dbReference type="Gene3D" id="1.10.287.950">
    <property type="entry name" value="Methyl-accepting chemotaxis protein"/>
    <property type="match status" value="1"/>
</dbReference>
<evidence type="ECO:0000256" key="4">
    <source>
        <dbReference type="SAM" id="Coils"/>
    </source>
</evidence>
<dbReference type="Pfam" id="PF00015">
    <property type="entry name" value="MCPsignal"/>
    <property type="match status" value="1"/>
</dbReference>
<dbReference type="EMBL" id="OBDZ01000023">
    <property type="protein sequence ID" value="SNY38275.1"/>
    <property type="molecule type" value="Genomic_DNA"/>
</dbReference>
<dbReference type="PROSITE" id="PS50111">
    <property type="entry name" value="CHEMOTAXIS_TRANSDUC_2"/>
    <property type="match status" value="1"/>
</dbReference>
<protein>
    <submittedName>
        <fullName evidence="8">Methyl-accepting chemotaxis protein</fullName>
    </submittedName>
</protein>
<keyword evidence="1 3" id="KW-0807">Transducer</keyword>
<dbReference type="PROSITE" id="PS50885">
    <property type="entry name" value="HAMP"/>
    <property type="match status" value="1"/>
</dbReference>
<organism evidence="8 9">
    <name type="scientific">Orenia metallireducens</name>
    <dbReference type="NCBI Taxonomy" id="1413210"/>
    <lineage>
        <taxon>Bacteria</taxon>
        <taxon>Bacillati</taxon>
        <taxon>Bacillota</taxon>
        <taxon>Clostridia</taxon>
        <taxon>Halanaerobiales</taxon>
        <taxon>Halobacteroidaceae</taxon>
        <taxon>Orenia</taxon>
    </lineage>
</organism>
<evidence type="ECO:0000259" key="7">
    <source>
        <dbReference type="PROSITE" id="PS50885"/>
    </source>
</evidence>
<keyword evidence="4" id="KW-0175">Coiled coil</keyword>
<feature type="coiled-coil region" evidence="4">
    <location>
        <begin position="436"/>
        <end position="474"/>
    </location>
</feature>
<dbReference type="SMART" id="SM00283">
    <property type="entry name" value="MA"/>
    <property type="match status" value="1"/>
</dbReference>
<dbReference type="GO" id="GO:0007165">
    <property type="term" value="P:signal transduction"/>
    <property type="evidence" value="ECO:0007669"/>
    <property type="project" value="UniProtKB-KW"/>
</dbReference>
<dbReference type="InterPro" id="IPR003660">
    <property type="entry name" value="HAMP_dom"/>
</dbReference>
<dbReference type="InterPro" id="IPR004089">
    <property type="entry name" value="MCPsignal_dom"/>
</dbReference>
<dbReference type="Pfam" id="PF00672">
    <property type="entry name" value="HAMP"/>
    <property type="match status" value="1"/>
</dbReference>
<gene>
    <name evidence="8" type="ORF">SAMN06265827_12344</name>
</gene>
<evidence type="ECO:0000256" key="1">
    <source>
        <dbReference type="ARBA" id="ARBA00023224"/>
    </source>
</evidence>
<dbReference type="CDD" id="cd06225">
    <property type="entry name" value="HAMP"/>
    <property type="match status" value="1"/>
</dbReference>
<dbReference type="SUPFAM" id="SSF58104">
    <property type="entry name" value="Methyl-accepting chemotaxis protein (MCP) signaling domain"/>
    <property type="match status" value="1"/>
</dbReference>
<sequence>MNTFIKDKMSISADFLNKIMRISSIKNKFSNLKFRYKLLVGFSAVILVFLLGSMANLLFLSSISNDTTIVKESGDNMYYVLKLATLIRAKYIDAVDLSNNDDRAIRHFEKHEREFQKIADKLTEIIIDKRAKMLLIELVKQNNEFNRIFTEELIPVYNIKNGRDVPEYRGIVNFEVPMIAIVNTRDDLIYASNVLNEIFTDRRMEAVKDLGEHIKSSYTSSIISVIFTIIISLIIIRLLENNLVNTLQKLVDYSKELASGNLKVKKLKINTNDQIEELARGFNTMVDNLYNLLTNVSNTSNQVAGFSQELSSLSLEADSTIHSASSIINDMSEGVKQVDYSSHEVMELSYNVVDITGEGNNKIKASIEQIIKIQETVDNVADVIDRFNQRSDEIGKITDLIDRIADQTNLLALNASIEAARAGEAGKGFAVVADEIRNLSKETSEATKNIDGLIREIQNQSKEAIQAIQAGKDESQMGEKVIKEAGESFEGVNAAITDTVANIEETTASTEQLAAGSQEVLKVTEEVKAISKEVTMEAEKLSIMADNLNGLLHNFNL</sequence>
<dbReference type="AlphaFoldDB" id="A0A285HRI7"/>
<feature type="domain" description="HAMP" evidence="7">
    <location>
        <begin position="241"/>
        <end position="294"/>
    </location>
</feature>
<evidence type="ECO:0000259" key="6">
    <source>
        <dbReference type="PROSITE" id="PS50111"/>
    </source>
</evidence>
<dbReference type="STRING" id="1413210.U472_07495"/>
<keyword evidence="5" id="KW-0472">Membrane</keyword>
<keyword evidence="5" id="KW-0812">Transmembrane</keyword>
<feature type="domain" description="Methyl-accepting transducer" evidence="6">
    <location>
        <begin position="292"/>
        <end position="528"/>
    </location>
</feature>